<sequence>MTKDEIESKNVELLLGGPQGYLISFSSPEPDKIIKQYNYHFRNNKLCSISGSFNVKFTKSQEINTLFHNILNKIRNKFGEPYTVD</sequence>
<dbReference type="EMBL" id="CP029822">
    <property type="protein sequence ID" value="AZS49461.1"/>
    <property type="molecule type" value="Genomic_DNA"/>
</dbReference>
<dbReference type="Proteomes" id="UP000273143">
    <property type="component" value="Chromosome"/>
</dbReference>
<dbReference type="KEGG" id="emo:DM558_01125"/>
<name>A0A3Q9JH63_9GAMM</name>
<gene>
    <name evidence="1" type="ORF">DM558_01125</name>
</gene>
<dbReference type="RefSeq" id="WP_127161674.1">
    <property type="nucleotide sequence ID" value="NZ_CP029822.1"/>
</dbReference>
<accession>A0A3Q9JH63</accession>
<reference evidence="2" key="1">
    <citation type="submission" date="2018-06" db="EMBL/GenBank/DDBJ databases">
        <title>Complete genome of Pseudomonas insecticola strain QZS01.</title>
        <authorList>
            <person name="Wang J."/>
            <person name="Su Q."/>
        </authorList>
    </citation>
    <scope>NUCLEOTIDE SEQUENCE [LARGE SCALE GENOMIC DNA]</scope>
    <source>
        <strain evidence="2">QZS01</strain>
    </source>
</reference>
<dbReference type="AlphaFoldDB" id="A0A3Q9JH63"/>
<evidence type="ECO:0000313" key="1">
    <source>
        <dbReference type="EMBL" id="AZS49461.1"/>
    </source>
</evidence>
<evidence type="ECO:0000313" key="2">
    <source>
        <dbReference type="Proteomes" id="UP000273143"/>
    </source>
</evidence>
<proteinExistence type="predicted"/>
<protein>
    <submittedName>
        <fullName evidence="1">Uncharacterized protein</fullName>
    </submittedName>
</protein>
<organism evidence="1 2">
    <name type="scientific">Entomomonas moraniae</name>
    <dbReference type="NCBI Taxonomy" id="2213226"/>
    <lineage>
        <taxon>Bacteria</taxon>
        <taxon>Pseudomonadati</taxon>
        <taxon>Pseudomonadota</taxon>
        <taxon>Gammaproteobacteria</taxon>
        <taxon>Pseudomonadales</taxon>
        <taxon>Pseudomonadaceae</taxon>
        <taxon>Entomomonas</taxon>
    </lineage>
</organism>
<keyword evidence="2" id="KW-1185">Reference proteome</keyword>